<keyword evidence="2" id="KW-1185">Reference proteome</keyword>
<sequence>MEDLNIISAYTCGTQFISENHLPKEIHLLVYQDAVNAVMRALGSAKNKYKMLTMYFNLGNYRPHIRARVDTKYVVLLVRESVFKDIGKEKCFGSAIQEFQKLESEGIIYKEENVKVVVEFTLGDSLGQRGFIESFSAIFFCRFCPIKRTEFKANPHITKPQRTVAEYNHCVFQANLTDTHCMGVKENSMFNSLKYFHATSHLVPCLAHDLFEGVVTWDLAGIIRHFVEKRYFTYKLLNRRIKTFQCVKGDAPNKPAYVLPNGKKLGGHAVQNWTLLRLFPFIIGDKVTDYEEPGWKLYLLLKELCEYFCAPALHKTDIPYLKDVLLPAYFETRSVLDQDKYRLKPKHHFMAHYPELTLKYGLLLYLWTLSYKQAHKFFKLVMRMSKNF</sequence>
<name>A0AAV7X068_9NEOP</name>
<organism evidence="1 2">
    <name type="scientific">Megalurothrips usitatus</name>
    <name type="common">bean blossom thrips</name>
    <dbReference type="NCBI Taxonomy" id="439358"/>
    <lineage>
        <taxon>Eukaryota</taxon>
        <taxon>Metazoa</taxon>
        <taxon>Ecdysozoa</taxon>
        <taxon>Arthropoda</taxon>
        <taxon>Hexapoda</taxon>
        <taxon>Insecta</taxon>
        <taxon>Pterygota</taxon>
        <taxon>Neoptera</taxon>
        <taxon>Paraneoptera</taxon>
        <taxon>Thysanoptera</taxon>
        <taxon>Terebrantia</taxon>
        <taxon>Thripoidea</taxon>
        <taxon>Thripidae</taxon>
        <taxon>Megalurothrips</taxon>
    </lineage>
</organism>
<evidence type="ECO:0000313" key="2">
    <source>
        <dbReference type="Proteomes" id="UP001075354"/>
    </source>
</evidence>
<dbReference type="PANTHER" id="PTHR31912">
    <property type="entry name" value="IP13529P"/>
    <property type="match status" value="1"/>
</dbReference>
<dbReference type="EMBL" id="JAPTSV010000793">
    <property type="protein sequence ID" value="KAJ1519026.1"/>
    <property type="molecule type" value="Genomic_DNA"/>
</dbReference>
<reference evidence="1" key="1">
    <citation type="submission" date="2022-12" db="EMBL/GenBank/DDBJ databases">
        <title>Chromosome-level genome assembly of the bean flower thrips Megalurothrips usitatus.</title>
        <authorList>
            <person name="Ma L."/>
            <person name="Liu Q."/>
            <person name="Li H."/>
            <person name="Cai W."/>
        </authorList>
    </citation>
    <scope>NUCLEOTIDE SEQUENCE</scope>
    <source>
        <strain evidence="1">Cailab_2022a</strain>
    </source>
</reference>
<proteinExistence type="predicted"/>
<dbReference type="Proteomes" id="UP001075354">
    <property type="component" value="Unassembled WGS sequence"/>
</dbReference>
<protein>
    <submittedName>
        <fullName evidence="1">Uncharacterized protein</fullName>
    </submittedName>
</protein>
<gene>
    <name evidence="1" type="ORF">ONE63_011370</name>
</gene>
<dbReference type="AlphaFoldDB" id="A0AAV7X068"/>
<accession>A0AAV7X068</accession>
<dbReference type="PANTHER" id="PTHR31912:SF34">
    <property type="entry name" value="NOTOCHORD-RELATED PROTEIN"/>
    <property type="match status" value="1"/>
</dbReference>
<evidence type="ECO:0000313" key="1">
    <source>
        <dbReference type="EMBL" id="KAJ1519026.1"/>
    </source>
</evidence>
<comment type="caution">
    <text evidence="1">The sequence shown here is derived from an EMBL/GenBank/DDBJ whole genome shotgun (WGS) entry which is preliminary data.</text>
</comment>